<dbReference type="RefSeq" id="WP_067259132.1">
    <property type="nucleotide sequence ID" value="NZ_LWMW01000090.1"/>
</dbReference>
<proteinExistence type="predicted"/>
<reference evidence="4 5" key="1">
    <citation type="submission" date="2016-04" db="EMBL/GenBank/DDBJ databases">
        <title>Genome sequence of Methanobrevibacter cuticularis DSM 11139.</title>
        <authorList>
            <person name="Poehlein A."/>
            <person name="Seedorf H."/>
            <person name="Daniel R."/>
        </authorList>
    </citation>
    <scope>NUCLEOTIDE SEQUENCE [LARGE SCALE GENOMIC DNA]</scope>
    <source>
        <strain evidence="4 5">DSM 11139</strain>
    </source>
</reference>
<name>A0A166EDK6_9EURY</name>
<keyword evidence="5" id="KW-1185">Reference proteome</keyword>
<accession>A0A166EDK6</accession>
<dbReference type="InterPro" id="IPR036388">
    <property type="entry name" value="WH-like_DNA-bd_sf"/>
</dbReference>
<evidence type="ECO:0000256" key="2">
    <source>
        <dbReference type="ARBA" id="ARBA00023125"/>
    </source>
</evidence>
<evidence type="ECO:0000256" key="1">
    <source>
        <dbReference type="ARBA" id="ARBA00023015"/>
    </source>
</evidence>
<dbReference type="PANTHER" id="PTHR42756:SF1">
    <property type="entry name" value="TRANSCRIPTIONAL REPRESSOR OF EMRAB OPERON"/>
    <property type="match status" value="1"/>
</dbReference>
<dbReference type="AlphaFoldDB" id="A0A166EDK6"/>
<keyword evidence="1" id="KW-0805">Transcription regulation</keyword>
<sequence>MNFSKKLDDLDFENMSIAEIIAIINKTHLMYLAHEIRDLDINIFEIPVISKIKDNKNILLDNLIDNPELHNIHTERTLEKLERMGIIDIKITKNNDSKYTYESYNVSLTEKGNEAIVKIEEVQKNWEELLFKELKDFDKENVKKSLKDLVKNSVSIIKEKEISNDSRFPHNFRRFRRGSFSPFEMFNKRNDCSFENFRKDQRMDFFRRGYHRFHERENRSNRRHF</sequence>
<comment type="caution">
    <text evidence="4">The sequence shown here is derived from an EMBL/GenBank/DDBJ whole genome shotgun (WGS) entry which is preliminary data.</text>
</comment>
<protein>
    <recommendedName>
        <fullName evidence="6">HTH marR-type domain-containing protein</fullName>
    </recommendedName>
</protein>
<organism evidence="4 5">
    <name type="scientific">Methanobrevibacter cuticularis</name>
    <dbReference type="NCBI Taxonomy" id="47311"/>
    <lineage>
        <taxon>Archaea</taxon>
        <taxon>Methanobacteriati</taxon>
        <taxon>Methanobacteriota</taxon>
        <taxon>Methanomada group</taxon>
        <taxon>Methanobacteria</taxon>
        <taxon>Methanobacteriales</taxon>
        <taxon>Methanobacteriaceae</taxon>
        <taxon>Methanobrevibacter</taxon>
    </lineage>
</organism>
<dbReference type="Gene3D" id="1.10.10.10">
    <property type="entry name" value="Winged helix-like DNA-binding domain superfamily/Winged helix DNA-binding domain"/>
    <property type="match status" value="1"/>
</dbReference>
<dbReference type="GO" id="GO:0003677">
    <property type="term" value="F:DNA binding"/>
    <property type="evidence" value="ECO:0007669"/>
    <property type="project" value="UniProtKB-KW"/>
</dbReference>
<dbReference type="PATRIC" id="fig|47311.3.peg.854"/>
<evidence type="ECO:0000256" key="3">
    <source>
        <dbReference type="ARBA" id="ARBA00023163"/>
    </source>
</evidence>
<keyword evidence="2" id="KW-0238">DNA-binding</keyword>
<dbReference type="OrthoDB" id="10712at2157"/>
<evidence type="ECO:0000313" key="5">
    <source>
        <dbReference type="Proteomes" id="UP000077275"/>
    </source>
</evidence>
<dbReference type="Proteomes" id="UP000077275">
    <property type="component" value="Unassembled WGS sequence"/>
</dbReference>
<gene>
    <name evidence="4" type="ORF">MBCUT_07720</name>
</gene>
<dbReference type="PANTHER" id="PTHR42756">
    <property type="entry name" value="TRANSCRIPTIONAL REGULATOR, MARR"/>
    <property type="match status" value="1"/>
</dbReference>
<dbReference type="InterPro" id="IPR036390">
    <property type="entry name" value="WH_DNA-bd_sf"/>
</dbReference>
<evidence type="ECO:0008006" key="6">
    <source>
        <dbReference type="Google" id="ProtNLM"/>
    </source>
</evidence>
<dbReference type="EMBL" id="LWMW01000090">
    <property type="protein sequence ID" value="KZX16538.1"/>
    <property type="molecule type" value="Genomic_DNA"/>
</dbReference>
<dbReference type="SUPFAM" id="SSF46785">
    <property type="entry name" value="Winged helix' DNA-binding domain"/>
    <property type="match status" value="1"/>
</dbReference>
<keyword evidence="3" id="KW-0804">Transcription</keyword>
<evidence type="ECO:0000313" key="4">
    <source>
        <dbReference type="EMBL" id="KZX16538.1"/>
    </source>
</evidence>